<keyword evidence="1" id="KW-0472">Membrane</keyword>
<sequence length="110" mass="11736">MNYAKSFFSWRLTNTELAAFALGLVVGAAGAITGSLSYWHSRDVESSNLARAELASARIQQAQFLEMVCLEAASVRPVGAPAPDLPTECSPVLAKLRAAIDTQSPNQRGK</sequence>
<proteinExistence type="predicted"/>
<dbReference type="RefSeq" id="WP_222150517.1">
    <property type="nucleotide sequence ID" value="NZ_CP090645.1"/>
</dbReference>
<keyword evidence="2" id="KW-0614">Plasmid</keyword>
<protein>
    <submittedName>
        <fullName evidence="2">Uncharacterized protein</fullName>
    </submittedName>
</protein>
<name>A0ABD7YH28_9BURK</name>
<dbReference type="Proteomes" id="UP001220209">
    <property type="component" value="Plasmid unnamed3"/>
</dbReference>
<keyword evidence="1" id="KW-0812">Transmembrane</keyword>
<reference evidence="2 3" key="1">
    <citation type="submission" date="2021-12" db="EMBL/GenBank/DDBJ databases">
        <title>Genomic and phenotypic characterization of three Burkholderia contaminans isolates recovered from different sources.</title>
        <authorList>
            <person name="Lopez De Volder A."/>
            <person name="Fan Y."/>
            <person name="Nunvar J."/>
            <person name="Herrera T."/>
            <person name="Timp W."/>
            <person name="Degrossi J."/>
        </authorList>
    </citation>
    <scope>NUCLEOTIDE SEQUENCE [LARGE SCALE GENOMIC DNA]</scope>
    <source>
        <strain evidence="2 3">LMG 23361</strain>
        <plasmid evidence="2 3">unnamed3</plasmid>
    </source>
</reference>
<organism evidence="2 3">
    <name type="scientific">Burkholderia contaminans</name>
    <dbReference type="NCBI Taxonomy" id="488447"/>
    <lineage>
        <taxon>Bacteria</taxon>
        <taxon>Pseudomonadati</taxon>
        <taxon>Pseudomonadota</taxon>
        <taxon>Betaproteobacteria</taxon>
        <taxon>Burkholderiales</taxon>
        <taxon>Burkholderiaceae</taxon>
        <taxon>Burkholderia</taxon>
        <taxon>Burkholderia cepacia complex</taxon>
    </lineage>
</organism>
<dbReference type="EMBL" id="CP090645">
    <property type="protein sequence ID" value="WFN24053.1"/>
    <property type="molecule type" value="Genomic_DNA"/>
</dbReference>
<evidence type="ECO:0000256" key="1">
    <source>
        <dbReference type="SAM" id="Phobius"/>
    </source>
</evidence>
<dbReference type="AlphaFoldDB" id="A0ABD7YH28"/>
<accession>A0ABD7YH28</accession>
<gene>
    <name evidence="2" type="ORF">LXE91_42465</name>
</gene>
<feature type="transmembrane region" description="Helical" evidence="1">
    <location>
        <begin position="17"/>
        <end position="39"/>
    </location>
</feature>
<evidence type="ECO:0000313" key="3">
    <source>
        <dbReference type="Proteomes" id="UP001220209"/>
    </source>
</evidence>
<geneLocation type="plasmid" evidence="2 3">
    <name>unnamed3</name>
</geneLocation>
<keyword evidence="1" id="KW-1133">Transmembrane helix</keyword>
<evidence type="ECO:0000313" key="2">
    <source>
        <dbReference type="EMBL" id="WFN24053.1"/>
    </source>
</evidence>